<protein>
    <recommendedName>
        <fullName evidence="3">CCHC-type domain-containing protein</fullName>
    </recommendedName>
</protein>
<gene>
    <name evidence="1" type="ORF">L873DRAFT_1677466</name>
</gene>
<reference evidence="1 2" key="1">
    <citation type="journal article" date="2018" name="Nat. Ecol. Evol.">
        <title>Pezizomycetes genomes reveal the molecular basis of ectomycorrhizal truffle lifestyle.</title>
        <authorList>
            <person name="Murat C."/>
            <person name="Payen T."/>
            <person name="Noel B."/>
            <person name="Kuo A."/>
            <person name="Morin E."/>
            <person name="Chen J."/>
            <person name="Kohler A."/>
            <person name="Krizsan K."/>
            <person name="Balestrini R."/>
            <person name="Da Silva C."/>
            <person name="Montanini B."/>
            <person name="Hainaut M."/>
            <person name="Levati E."/>
            <person name="Barry K.W."/>
            <person name="Belfiori B."/>
            <person name="Cichocki N."/>
            <person name="Clum A."/>
            <person name="Dockter R.B."/>
            <person name="Fauchery L."/>
            <person name="Guy J."/>
            <person name="Iotti M."/>
            <person name="Le Tacon F."/>
            <person name="Lindquist E.A."/>
            <person name="Lipzen A."/>
            <person name="Malagnac F."/>
            <person name="Mello A."/>
            <person name="Molinier V."/>
            <person name="Miyauchi S."/>
            <person name="Poulain J."/>
            <person name="Riccioni C."/>
            <person name="Rubini A."/>
            <person name="Sitrit Y."/>
            <person name="Splivallo R."/>
            <person name="Traeger S."/>
            <person name="Wang M."/>
            <person name="Zifcakova L."/>
            <person name="Wipf D."/>
            <person name="Zambonelli A."/>
            <person name="Paolocci F."/>
            <person name="Nowrousian M."/>
            <person name="Ottonello S."/>
            <person name="Baldrian P."/>
            <person name="Spatafora J.W."/>
            <person name="Henrissat B."/>
            <person name="Nagy L.G."/>
            <person name="Aury J.M."/>
            <person name="Wincker P."/>
            <person name="Grigoriev I.V."/>
            <person name="Bonfante P."/>
            <person name="Martin F.M."/>
        </authorList>
    </citation>
    <scope>NUCLEOTIDE SEQUENCE [LARGE SCALE GENOMIC DNA]</scope>
    <source>
        <strain evidence="1 2">120613-1</strain>
    </source>
</reference>
<evidence type="ECO:0000313" key="1">
    <source>
        <dbReference type="EMBL" id="RPB01379.1"/>
    </source>
</evidence>
<organism evidence="1 2">
    <name type="scientific">Choiromyces venosus 120613-1</name>
    <dbReference type="NCBI Taxonomy" id="1336337"/>
    <lineage>
        <taxon>Eukaryota</taxon>
        <taxon>Fungi</taxon>
        <taxon>Dikarya</taxon>
        <taxon>Ascomycota</taxon>
        <taxon>Pezizomycotina</taxon>
        <taxon>Pezizomycetes</taxon>
        <taxon>Pezizales</taxon>
        <taxon>Tuberaceae</taxon>
        <taxon>Choiromyces</taxon>
    </lineage>
</organism>
<dbReference type="AlphaFoldDB" id="A0A3N4JWI8"/>
<keyword evidence="2" id="KW-1185">Reference proteome</keyword>
<evidence type="ECO:0008006" key="3">
    <source>
        <dbReference type="Google" id="ProtNLM"/>
    </source>
</evidence>
<accession>A0A3N4JWI8</accession>
<dbReference type="EMBL" id="ML120374">
    <property type="protein sequence ID" value="RPB01379.1"/>
    <property type="molecule type" value="Genomic_DNA"/>
</dbReference>
<sequence>METVRATLLNSKASAFLHLIPGATTVYLDTPAIQILVHGLPTSHSLATIAIELTTFNFGLALTQQPRWLTSNASCTGKTASTIVITITGPKAPLFVDKRLSAFSTTFRTECCLRFNTFTQCSNCHHFGHHSNKCASPSSCCWCTLPHSTWDHSYPTSTCHLQGCPCSHFTPRCINCNGPHKSHSTVCPAQPQHHDSSD</sequence>
<proteinExistence type="predicted"/>
<name>A0A3N4JWI8_9PEZI</name>
<dbReference type="Proteomes" id="UP000276215">
    <property type="component" value="Unassembled WGS sequence"/>
</dbReference>
<dbReference type="OrthoDB" id="8047520at2759"/>
<evidence type="ECO:0000313" key="2">
    <source>
        <dbReference type="Proteomes" id="UP000276215"/>
    </source>
</evidence>